<comment type="caution">
    <text evidence="2">The sequence shown here is derived from an EMBL/GenBank/DDBJ whole genome shotgun (WGS) entry which is preliminary data.</text>
</comment>
<reference evidence="2 3" key="1">
    <citation type="submission" date="2021-06" db="EMBL/GenBank/DDBJ databases">
        <authorList>
            <person name="Palmer J.M."/>
        </authorList>
    </citation>
    <scope>NUCLEOTIDE SEQUENCE [LARGE SCALE GENOMIC DNA]</scope>
    <source>
        <strain evidence="2 3">GA_2019</strain>
        <tissue evidence="2">Muscle</tissue>
    </source>
</reference>
<dbReference type="Proteomes" id="UP001476798">
    <property type="component" value="Unassembled WGS sequence"/>
</dbReference>
<feature type="compositionally biased region" description="Low complexity" evidence="1">
    <location>
        <begin position="34"/>
        <end position="48"/>
    </location>
</feature>
<feature type="region of interest" description="Disordered" evidence="1">
    <location>
        <begin position="1"/>
        <end position="80"/>
    </location>
</feature>
<dbReference type="EMBL" id="JAHRIO010096659">
    <property type="protein sequence ID" value="MEQ2190181.1"/>
    <property type="molecule type" value="Genomic_DNA"/>
</dbReference>
<evidence type="ECO:0000256" key="1">
    <source>
        <dbReference type="SAM" id="MobiDB-lite"/>
    </source>
</evidence>
<name>A0ABV0Q317_9TELE</name>
<keyword evidence="3" id="KW-1185">Reference proteome</keyword>
<organism evidence="2 3">
    <name type="scientific">Goodea atripinnis</name>
    <dbReference type="NCBI Taxonomy" id="208336"/>
    <lineage>
        <taxon>Eukaryota</taxon>
        <taxon>Metazoa</taxon>
        <taxon>Chordata</taxon>
        <taxon>Craniata</taxon>
        <taxon>Vertebrata</taxon>
        <taxon>Euteleostomi</taxon>
        <taxon>Actinopterygii</taxon>
        <taxon>Neopterygii</taxon>
        <taxon>Teleostei</taxon>
        <taxon>Neoteleostei</taxon>
        <taxon>Acanthomorphata</taxon>
        <taxon>Ovalentaria</taxon>
        <taxon>Atherinomorphae</taxon>
        <taxon>Cyprinodontiformes</taxon>
        <taxon>Goodeidae</taxon>
        <taxon>Goodea</taxon>
    </lineage>
</organism>
<feature type="non-terminal residue" evidence="2">
    <location>
        <position position="1"/>
    </location>
</feature>
<evidence type="ECO:0000313" key="3">
    <source>
        <dbReference type="Proteomes" id="UP001476798"/>
    </source>
</evidence>
<proteinExistence type="predicted"/>
<sequence>DATCDGGHGTQAPGDKEPAYPEVGIGSPTATQEACGNAAGTPAAAPGAIVGVTNAPRPPRQSRDPSQVPHRRPAAKPQWCQQWGKSVLDTRTNKNVVWVWALDWRRCIPAPHPKRDLEWRCALVLWRPVAGLRRHSR</sequence>
<evidence type="ECO:0000313" key="2">
    <source>
        <dbReference type="EMBL" id="MEQ2190181.1"/>
    </source>
</evidence>
<accession>A0ABV0Q317</accession>
<gene>
    <name evidence="2" type="ORF">GOODEAATRI_033209</name>
</gene>
<protein>
    <submittedName>
        <fullName evidence="2">Uncharacterized protein</fullName>
    </submittedName>
</protein>